<evidence type="ECO:0000313" key="2">
    <source>
        <dbReference type="EMBL" id="QNK03062.1"/>
    </source>
</evidence>
<dbReference type="RefSeq" id="WP_187058489.1">
    <property type="nucleotide sequence ID" value="NZ_CP060412.1"/>
</dbReference>
<dbReference type="AlphaFoldDB" id="A0A7G8Q8F4"/>
<dbReference type="Proteomes" id="UP000515873">
    <property type="component" value="Chromosome"/>
</dbReference>
<accession>A0A7G8Q8F4</accession>
<keyword evidence="1" id="KW-0472">Membrane</keyword>
<evidence type="ECO:0000256" key="1">
    <source>
        <dbReference type="SAM" id="Phobius"/>
    </source>
</evidence>
<keyword evidence="3" id="KW-1185">Reference proteome</keyword>
<sequence length="547" mass="60767">MGTRSNVPLRGEPEGRINPQTGRLVRHGPFRRYLASHWQGNQPLARAFWLNTIALGVFLLLIEAGALAWFWWKPPAWALVMTLLAVYIPLRLLIALWQLVGTVRSAMLQDNRWSLPANLGLAVIALALLGQMASYGMEAPSLSDEVPWPTKLYVQQVTALDDEGTVQAAGTFEPRFVQRVEDMLSDPAHPRHRLALTASQGYLASAVALRDFLRRRPDIVVDVPTRCGGICLIPFMAANQRNVAPHATLIFEPLARHDDTLGLLQHDTRRVQDDFRQRLTQLGASPYFLDDTLGHANHSGYVPDATVLFDNGSITGVVTQDALFNGAQWRYEQFLHPLRGTSMEPLAQSMDLIRTHYPQIFHTWLQDVLAARYKATANQRSAIYGHETMKAIESAAREASRTVPDATLERLALQRRDELVRILAASSRRQCGEYLAGYSVELGVHDMDYFLEDINRSKDLIADGAPLAGAGHYDPILDRDALDQARLPAFASVSRGVGQSPYDTACPREIRLLDALTSTPSTEHAMALRAMAVGKDDTGRMAFLLNP</sequence>
<keyword evidence="1" id="KW-1133">Transmembrane helix</keyword>
<dbReference type="KEGG" id="dtl:H8F01_08110"/>
<name>A0A7G8Q8F4_9GAMM</name>
<protein>
    <submittedName>
        <fullName evidence="2">Uncharacterized protein</fullName>
    </submittedName>
</protein>
<dbReference type="EMBL" id="CP060412">
    <property type="protein sequence ID" value="QNK03062.1"/>
    <property type="molecule type" value="Genomic_DNA"/>
</dbReference>
<evidence type="ECO:0000313" key="3">
    <source>
        <dbReference type="Proteomes" id="UP000515873"/>
    </source>
</evidence>
<organism evidence="2 3">
    <name type="scientific">Dyella telluris</name>
    <dbReference type="NCBI Taxonomy" id="2763498"/>
    <lineage>
        <taxon>Bacteria</taxon>
        <taxon>Pseudomonadati</taxon>
        <taxon>Pseudomonadota</taxon>
        <taxon>Gammaproteobacteria</taxon>
        <taxon>Lysobacterales</taxon>
        <taxon>Rhodanobacteraceae</taxon>
        <taxon>Dyella</taxon>
    </lineage>
</organism>
<gene>
    <name evidence="2" type="ORF">H8F01_08110</name>
</gene>
<reference evidence="2 3" key="1">
    <citation type="submission" date="2020-08" db="EMBL/GenBank/DDBJ databases">
        <title>Dyella sp. G9 isolated from forest soil.</title>
        <authorList>
            <person name="Fu J."/>
            <person name="Qiu L."/>
        </authorList>
    </citation>
    <scope>NUCLEOTIDE SEQUENCE [LARGE SCALE GENOMIC DNA]</scope>
    <source>
        <strain evidence="2 3">G9</strain>
    </source>
</reference>
<keyword evidence="1" id="KW-0812">Transmembrane</keyword>
<proteinExistence type="predicted"/>
<feature type="transmembrane region" description="Helical" evidence="1">
    <location>
        <begin position="48"/>
        <end position="72"/>
    </location>
</feature>
<feature type="transmembrane region" description="Helical" evidence="1">
    <location>
        <begin position="78"/>
        <end position="101"/>
    </location>
</feature>
<feature type="transmembrane region" description="Helical" evidence="1">
    <location>
        <begin position="113"/>
        <end position="133"/>
    </location>
</feature>